<dbReference type="PANTHER" id="PTHR42865:SF7">
    <property type="entry name" value="PROTON_GLUTAMATE-ASPARTATE SYMPORTER"/>
    <property type="match status" value="1"/>
</dbReference>
<feature type="transmembrane region" description="Helical" evidence="7">
    <location>
        <begin position="353"/>
        <end position="374"/>
    </location>
</feature>
<evidence type="ECO:0000313" key="9">
    <source>
        <dbReference type="EMBL" id="NSE59016.1"/>
    </source>
</evidence>
<keyword evidence="6 7" id="KW-0472">Membrane</keyword>
<feature type="transmembrane region" description="Helical" evidence="7">
    <location>
        <begin position="83"/>
        <end position="106"/>
    </location>
</feature>
<evidence type="ECO:0000313" key="10">
    <source>
        <dbReference type="Proteomes" id="UP000095597"/>
    </source>
</evidence>
<gene>
    <name evidence="8" type="primary">gltT_2</name>
    <name evidence="8" type="ORF">ERS852573_02842</name>
    <name evidence="9" type="ORF">G4332_13090</name>
</gene>
<dbReference type="AlphaFoldDB" id="A0A173VBT9"/>
<evidence type="ECO:0000256" key="2">
    <source>
        <dbReference type="ARBA" id="ARBA00022448"/>
    </source>
</evidence>
<feature type="transmembrane region" description="Helical" evidence="7">
    <location>
        <begin position="188"/>
        <end position="208"/>
    </location>
</feature>
<feature type="transmembrane region" description="Helical" evidence="7">
    <location>
        <begin position="150"/>
        <end position="167"/>
    </location>
</feature>
<dbReference type="InterPro" id="IPR036458">
    <property type="entry name" value="Na:dicarbo_symporter_sf"/>
</dbReference>
<name>A0A173VBT9_9FIRM</name>
<dbReference type="Pfam" id="PF00375">
    <property type="entry name" value="SDF"/>
    <property type="match status" value="1"/>
</dbReference>
<feature type="transmembrane region" description="Helical" evidence="7">
    <location>
        <begin position="220"/>
        <end position="245"/>
    </location>
</feature>
<dbReference type="EMBL" id="JAAIOD010000021">
    <property type="protein sequence ID" value="NSE59016.1"/>
    <property type="molecule type" value="Genomic_DNA"/>
</dbReference>
<dbReference type="SUPFAM" id="SSF118215">
    <property type="entry name" value="Proton glutamate symport protein"/>
    <property type="match status" value="1"/>
</dbReference>
<dbReference type="PRINTS" id="PR00173">
    <property type="entry name" value="EDTRNSPORT"/>
</dbReference>
<dbReference type="Proteomes" id="UP000724058">
    <property type="component" value="Unassembled WGS sequence"/>
</dbReference>
<dbReference type="Gene3D" id="1.10.3860.10">
    <property type="entry name" value="Sodium:dicarboxylate symporter"/>
    <property type="match status" value="1"/>
</dbReference>
<dbReference type="EMBL" id="CYXO01000025">
    <property type="protein sequence ID" value="CUN24842.1"/>
    <property type="molecule type" value="Genomic_DNA"/>
</dbReference>
<dbReference type="InterPro" id="IPR001991">
    <property type="entry name" value="Na-dicarboxylate_symporter"/>
</dbReference>
<keyword evidence="2" id="KW-0813">Transport</keyword>
<dbReference type="GO" id="GO:0005886">
    <property type="term" value="C:plasma membrane"/>
    <property type="evidence" value="ECO:0007669"/>
    <property type="project" value="UniProtKB-SubCell"/>
</dbReference>
<keyword evidence="4 7" id="KW-0812">Transmembrane</keyword>
<dbReference type="GeneID" id="93135777"/>
<organism evidence="8 10">
    <name type="scientific">Dorea longicatena</name>
    <dbReference type="NCBI Taxonomy" id="88431"/>
    <lineage>
        <taxon>Bacteria</taxon>
        <taxon>Bacillati</taxon>
        <taxon>Bacillota</taxon>
        <taxon>Clostridia</taxon>
        <taxon>Lachnospirales</taxon>
        <taxon>Lachnospiraceae</taxon>
        <taxon>Dorea</taxon>
    </lineage>
</organism>
<reference evidence="9" key="3">
    <citation type="submission" date="2020-02" db="EMBL/GenBank/DDBJ databases">
        <authorList>
            <person name="Littmann E."/>
            <person name="Sorbara M."/>
        </authorList>
    </citation>
    <scope>NUCLEOTIDE SEQUENCE</scope>
    <source>
        <strain evidence="9">MSK.10.16</strain>
    </source>
</reference>
<dbReference type="OrthoDB" id="9768885at2"/>
<dbReference type="RefSeq" id="WP_006427657.1">
    <property type="nucleotide sequence ID" value="NZ_CAXSPU010000010.1"/>
</dbReference>
<evidence type="ECO:0000256" key="6">
    <source>
        <dbReference type="ARBA" id="ARBA00023136"/>
    </source>
</evidence>
<evidence type="ECO:0000256" key="5">
    <source>
        <dbReference type="ARBA" id="ARBA00022989"/>
    </source>
</evidence>
<keyword evidence="5 7" id="KW-1133">Transmembrane helix</keyword>
<sequence length="407" mass="42637">MKSFYEWYRKHITGAIFVGLILGILTGLFLAGRFNVVLTATSVLGSIYMSALNMMIFPLVFCSIVMGIASIGSAKTTGKITGAAMLFFLCTTAIASFVGLIIPRLICLGKGVSFKMATSDIQATKMDSILDTIKGLIPSNPVSAFAEGNMLQVLVFALIMGFTLIAIGEKGEPLLKVIDSCNEACLKIISTVMYFTPIGVFCTIVPVVEANGTKTIVSLATQLIILYVAFFGFAFIVYGGTVSILGKTSPVKFFKAIMPAALNAFGTCSSSATIPLSKSCVEDKLGVPNQISSITIPLGATVNMDAVSILMSFMIMFFANACGVHVSISMMIIILLANVLLSVGTPGIPGGAIASFAALATMAGLPAGVMGVYISINTLCDMGATCVNVIGDMAGCVVLKEKIEIEK</sequence>
<dbReference type="GO" id="GO:0015293">
    <property type="term" value="F:symporter activity"/>
    <property type="evidence" value="ECO:0007669"/>
    <property type="project" value="UniProtKB-KW"/>
</dbReference>
<feature type="transmembrane region" description="Helical" evidence="7">
    <location>
        <begin position="313"/>
        <end position="341"/>
    </location>
</feature>
<evidence type="ECO:0000256" key="4">
    <source>
        <dbReference type="ARBA" id="ARBA00022692"/>
    </source>
</evidence>
<accession>A0A173VBT9</accession>
<evidence type="ECO:0000313" key="8">
    <source>
        <dbReference type="EMBL" id="CUN24842.1"/>
    </source>
</evidence>
<feature type="transmembrane region" description="Helical" evidence="7">
    <location>
        <begin position="12"/>
        <end position="31"/>
    </location>
</feature>
<dbReference type="PANTHER" id="PTHR42865">
    <property type="entry name" value="PROTON/GLUTAMATE-ASPARTATE SYMPORTER"/>
    <property type="match status" value="1"/>
</dbReference>
<comment type="subcellular location">
    <subcellularLocation>
        <location evidence="1">Cell membrane</location>
        <topology evidence="1">Multi-pass membrane protein</topology>
    </subcellularLocation>
</comment>
<feature type="transmembrane region" description="Helical" evidence="7">
    <location>
        <begin position="51"/>
        <end position="71"/>
    </location>
</feature>
<evidence type="ECO:0000256" key="7">
    <source>
        <dbReference type="SAM" id="Phobius"/>
    </source>
</evidence>
<dbReference type="Proteomes" id="UP000095597">
    <property type="component" value="Unassembled WGS sequence"/>
</dbReference>
<reference evidence="9" key="2">
    <citation type="journal article" date="2020" name="Cell Host Microbe">
        <title>Functional and Genomic Variation between Human-Derived Isolates of Lachnospiraceae Reveals Inter- and Intra-Species Diversity.</title>
        <authorList>
            <person name="Sorbara M.T."/>
            <person name="Littmann E.R."/>
            <person name="Fontana E."/>
            <person name="Moody T.U."/>
            <person name="Kohout C.E."/>
            <person name="Gjonbalaj M."/>
            <person name="Eaton V."/>
            <person name="Seok R."/>
            <person name="Leiner I.M."/>
            <person name="Pamer E.G."/>
        </authorList>
    </citation>
    <scope>NUCLEOTIDE SEQUENCE</scope>
    <source>
        <strain evidence="9">MSK.10.16</strain>
    </source>
</reference>
<evidence type="ECO:0000256" key="1">
    <source>
        <dbReference type="ARBA" id="ARBA00004651"/>
    </source>
</evidence>
<dbReference type="eggNOG" id="COG1301">
    <property type="taxonomic scope" value="Bacteria"/>
</dbReference>
<keyword evidence="3" id="KW-1003">Cell membrane</keyword>
<protein>
    <submittedName>
        <fullName evidence="9">Dicarboxylate/amino acid:cation symporter</fullName>
    </submittedName>
    <submittedName>
        <fullName evidence="8">Glutamate-aspartate carrier protein</fullName>
    </submittedName>
</protein>
<reference evidence="8 10" key="1">
    <citation type="submission" date="2015-09" db="EMBL/GenBank/DDBJ databases">
        <authorList>
            <consortium name="Pathogen Informatics"/>
        </authorList>
    </citation>
    <scope>NUCLEOTIDE SEQUENCE [LARGE SCALE GENOMIC DNA]</scope>
    <source>
        <strain evidence="8 10">2789STDY5834961</strain>
    </source>
</reference>
<proteinExistence type="predicted"/>
<evidence type="ECO:0000256" key="3">
    <source>
        <dbReference type="ARBA" id="ARBA00022475"/>
    </source>
</evidence>